<dbReference type="InterPro" id="IPR050490">
    <property type="entry name" value="Bact_solute-bd_prot1"/>
</dbReference>
<dbReference type="AlphaFoldDB" id="A0A329MVN2"/>
<gene>
    <name evidence="1" type="ORF">DQG23_01715</name>
</gene>
<dbReference type="PANTHER" id="PTHR43649:SF12">
    <property type="entry name" value="DIACETYLCHITOBIOSE BINDING PROTEIN DASA"/>
    <property type="match status" value="1"/>
</dbReference>
<protein>
    <recommendedName>
        <fullName evidence="3">Sugar ABC transporter substrate-binding protein</fullName>
    </recommendedName>
</protein>
<evidence type="ECO:0000313" key="1">
    <source>
        <dbReference type="EMBL" id="RAV22946.1"/>
    </source>
</evidence>
<dbReference type="Pfam" id="PF01547">
    <property type="entry name" value="SBP_bac_1"/>
    <property type="match status" value="1"/>
</dbReference>
<dbReference type="EMBL" id="QMFB01000001">
    <property type="protein sequence ID" value="RAV22946.1"/>
    <property type="molecule type" value="Genomic_DNA"/>
</dbReference>
<dbReference type="SUPFAM" id="SSF53850">
    <property type="entry name" value="Periplasmic binding protein-like II"/>
    <property type="match status" value="1"/>
</dbReference>
<accession>A0A329MVN2</accession>
<comment type="caution">
    <text evidence="1">The sequence shown here is derived from an EMBL/GenBank/DDBJ whole genome shotgun (WGS) entry which is preliminary data.</text>
</comment>
<evidence type="ECO:0000313" key="2">
    <source>
        <dbReference type="Proteomes" id="UP000250369"/>
    </source>
</evidence>
<keyword evidence="2" id="KW-1185">Reference proteome</keyword>
<reference evidence="1 2" key="1">
    <citation type="journal article" date="2009" name="Int. J. Syst. Evol. Microbiol.">
        <title>Paenibacillus contaminans sp. nov., isolated from a contaminated laboratory plate.</title>
        <authorList>
            <person name="Chou J.H."/>
            <person name="Lee J.H."/>
            <person name="Lin M.C."/>
            <person name="Chang P.S."/>
            <person name="Arun A.B."/>
            <person name="Young C.C."/>
            <person name="Chen W.M."/>
        </authorList>
    </citation>
    <scope>NUCLEOTIDE SEQUENCE [LARGE SCALE GENOMIC DNA]</scope>
    <source>
        <strain evidence="1 2">CKOBP-6</strain>
    </source>
</reference>
<dbReference type="PANTHER" id="PTHR43649">
    <property type="entry name" value="ARABINOSE-BINDING PROTEIN-RELATED"/>
    <property type="match status" value="1"/>
</dbReference>
<dbReference type="OrthoDB" id="9782846at2"/>
<evidence type="ECO:0008006" key="3">
    <source>
        <dbReference type="Google" id="ProtNLM"/>
    </source>
</evidence>
<name>A0A329MVN2_9BACL</name>
<dbReference type="Gene3D" id="3.40.190.10">
    <property type="entry name" value="Periplasmic binding protein-like II"/>
    <property type="match status" value="1"/>
</dbReference>
<dbReference type="RefSeq" id="WP_113029055.1">
    <property type="nucleotide sequence ID" value="NZ_QMFB01000001.1"/>
</dbReference>
<sequence length="371" mass="42168">MIQLRFMTEFEQLQKVTEAKASFEKEHPGVSIVIEQSADHFESLKAYESDDAPDMIESGGWALFNRKGMFVDLNPYVAGIEGLEEDLYQGLMRVARHNGTLPGLPVDVSVPLIIYKKEMFDRAGLAYPTEDWTWDEFIELGKKLTIRNERGVATQFGFGIGVDIEWFEPIVFRNGGAYLAPDGSTARGYVDSAPTVEAFRKIVDAHRIHGIIRKPDEPSEAGELHQGFAMIFGFMWFAGGIIHHKVDDLFGVVGLPHMPGNRLSNMIYMGAAGVTSKSRHPELAWEFVRHYVLKCHSWPLPLTHSQAEERGLTEHRIWSRYMQELDHVQASGYYLSEKWNSSRQLINEDINRMILEGADVGQTMRSWTRFA</sequence>
<organism evidence="1 2">
    <name type="scientific">Paenibacillus contaminans</name>
    <dbReference type="NCBI Taxonomy" id="450362"/>
    <lineage>
        <taxon>Bacteria</taxon>
        <taxon>Bacillati</taxon>
        <taxon>Bacillota</taxon>
        <taxon>Bacilli</taxon>
        <taxon>Bacillales</taxon>
        <taxon>Paenibacillaceae</taxon>
        <taxon>Paenibacillus</taxon>
    </lineage>
</organism>
<dbReference type="Proteomes" id="UP000250369">
    <property type="component" value="Unassembled WGS sequence"/>
</dbReference>
<proteinExistence type="predicted"/>
<dbReference type="InterPro" id="IPR006059">
    <property type="entry name" value="SBP"/>
</dbReference>